<dbReference type="Gene3D" id="3.90.226.10">
    <property type="entry name" value="2-enoyl-CoA Hydratase, Chain A, domain 1"/>
    <property type="match status" value="1"/>
</dbReference>
<dbReference type="InterPro" id="IPR001753">
    <property type="entry name" value="Enoyl-CoA_hydra/iso"/>
</dbReference>
<dbReference type="RefSeq" id="WP_377361111.1">
    <property type="nucleotide sequence ID" value="NZ_JBHTCM010000029.1"/>
</dbReference>
<sequence length="261" mass="27792">MPDVLSHTRADGVATVTLNRPEVHNAFNDAVIAELTAVFRRLGADPAVRAVLLRGNGPSFSAGGDLAWMRRMAGYGPEENRRDALALAEMLRTLNELPKPTVAVVHGNAFAGAVGLVSCCDVALAADSVQFALTEVRLGLIPATIAPYVIAALGARACRRYFLTAERFSALEAHRLGLVHEVVPAHILDAAVEKLISRLLEGGPRALAESKRLIREVAGRPVDDALMEDTAGRIAAARASEEGREGVAGFLEKRPPAWRPG</sequence>
<comment type="similarity">
    <text evidence="1 2">Belongs to the enoyl-CoA hydratase/isomerase family.</text>
</comment>
<reference evidence="5" key="1">
    <citation type="journal article" date="2019" name="Int. J. Syst. Evol. Microbiol.">
        <title>The Global Catalogue of Microorganisms (GCM) 10K type strain sequencing project: providing services to taxonomists for standard genome sequencing and annotation.</title>
        <authorList>
            <consortium name="The Broad Institute Genomics Platform"/>
            <consortium name="The Broad Institute Genome Sequencing Center for Infectious Disease"/>
            <person name="Wu L."/>
            <person name="Ma J."/>
        </authorList>
    </citation>
    <scope>NUCLEOTIDE SEQUENCE [LARGE SCALE GENOMIC DNA]</scope>
    <source>
        <strain evidence="5">CGMCC 1.16275</strain>
    </source>
</reference>
<evidence type="ECO:0000256" key="3">
    <source>
        <dbReference type="SAM" id="MobiDB-lite"/>
    </source>
</evidence>
<feature type="compositionally biased region" description="Basic and acidic residues" evidence="3">
    <location>
        <begin position="239"/>
        <end position="255"/>
    </location>
</feature>
<proteinExistence type="inferred from homology"/>
<dbReference type="InterPro" id="IPR018376">
    <property type="entry name" value="Enoyl-CoA_hyd/isom_CS"/>
</dbReference>
<dbReference type="EMBL" id="JBHTCM010000029">
    <property type="protein sequence ID" value="MFC7335464.1"/>
    <property type="molecule type" value="Genomic_DNA"/>
</dbReference>
<evidence type="ECO:0000313" key="5">
    <source>
        <dbReference type="Proteomes" id="UP001596456"/>
    </source>
</evidence>
<dbReference type="PANTHER" id="PTHR42964:SF1">
    <property type="entry name" value="POLYKETIDE BIOSYNTHESIS ENOYL-COA HYDRATASE PKSH-RELATED"/>
    <property type="match status" value="1"/>
</dbReference>
<protein>
    <submittedName>
        <fullName evidence="4">Enoyl-CoA hydratase/isomerase family protein</fullName>
    </submittedName>
</protein>
<dbReference type="InterPro" id="IPR029045">
    <property type="entry name" value="ClpP/crotonase-like_dom_sf"/>
</dbReference>
<feature type="region of interest" description="Disordered" evidence="3">
    <location>
        <begin position="237"/>
        <end position="261"/>
    </location>
</feature>
<name>A0ABW2L2E8_9PROT</name>
<dbReference type="Pfam" id="PF00378">
    <property type="entry name" value="ECH_1"/>
    <property type="match status" value="1"/>
</dbReference>
<gene>
    <name evidence="4" type="ORF">ACFQPS_20005</name>
</gene>
<evidence type="ECO:0000256" key="2">
    <source>
        <dbReference type="RuleBase" id="RU003707"/>
    </source>
</evidence>
<keyword evidence="5" id="KW-1185">Reference proteome</keyword>
<dbReference type="InterPro" id="IPR014748">
    <property type="entry name" value="Enoyl-CoA_hydra_C"/>
</dbReference>
<dbReference type="Gene3D" id="1.10.12.10">
    <property type="entry name" value="Lyase 2-enoyl-coa Hydratase, Chain A, domain 2"/>
    <property type="match status" value="1"/>
</dbReference>
<accession>A0ABW2L2E8</accession>
<dbReference type="PROSITE" id="PS00166">
    <property type="entry name" value="ENOYL_COA_HYDRATASE"/>
    <property type="match status" value="1"/>
</dbReference>
<evidence type="ECO:0000256" key="1">
    <source>
        <dbReference type="ARBA" id="ARBA00005254"/>
    </source>
</evidence>
<dbReference type="SUPFAM" id="SSF52096">
    <property type="entry name" value="ClpP/crotonase"/>
    <property type="match status" value="1"/>
</dbReference>
<dbReference type="InterPro" id="IPR051683">
    <property type="entry name" value="Enoyl-CoA_Hydratase/Isomerase"/>
</dbReference>
<evidence type="ECO:0000313" key="4">
    <source>
        <dbReference type="EMBL" id="MFC7335464.1"/>
    </source>
</evidence>
<dbReference type="Proteomes" id="UP001596456">
    <property type="component" value="Unassembled WGS sequence"/>
</dbReference>
<organism evidence="4 5">
    <name type="scientific">Rhodocista pekingensis</name>
    <dbReference type="NCBI Taxonomy" id="201185"/>
    <lineage>
        <taxon>Bacteria</taxon>
        <taxon>Pseudomonadati</taxon>
        <taxon>Pseudomonadota</taxon>
        <taxon>Alphaproteobacteria</taxon>
        <taxon>Rhodospirillales</taxon>
        <taxon>Azospirillaceae</taxon>
        <taxon>Rhodocista</taxon>
    </lineage>
</organism>
<dbReference type="CDD" id="cd06558">
    <property type="entry name" value="crotonase-like"/>
    <property type="match status" value="1"/>
</dbReference>
<comment type="caution">
    <text evidence="4">The sequence shown here is derived from an EMBL/GenBank/DDBJ whole genome shotgun (WGS) entry which is preliminary data.</text>
</comment>
<dbReference type="PANTHER" id="PTHR42964">
    <property type="entry name" value="ENOYL-COA HYDRATASE"/>
    <property type="match status" value="1"/>
</dbReference>